<evidence type="ECO:0000313" key="2">
    <source>
        <dbReference type="EMBL" id="CAB3227779.1"/>
    </source>
</evidence>
<sequence>MQSQVLYSSYHHDRLLPVEYKTHFMRNDSVSSDSSCNQNSIKYSQSSVSDVTSDDDSSTGENNLLKGAEINGVMYRKENSDEELAECIEASEEIETHHTAAIYNIYSNWSNSLDDYGLVEGRDYDVIIEYTTNPNSSAKAPVPSKFSKHLSPTEIDQQNKKNYSEMLKSACTANDNCNQNSSETLKMIIRNKSEVILNCDSQTENKQELSIAKVTAPKPKKRSFDDNLEKCMASIQKDEQERNKNKISRKVNSDIMKINIKEQEDKTMKEPARNKRTVVNCPVVVAGPRNGKKLQIPEHLKLKTRKRSFENELNHCMELTSKKTELAKKRKKINLQEDKSRRGISFNSCSAQMRSKAIVRDMQSNTSDKVVECPISRTAPNGLLHTASYTVREKQIFDPIKEASRKFLMNFKKQKAEASIKRDENIIKSKTCKVENFQIQPLMTDSDYLKIVGMTKAEPKTEKNLFDDKLNKCMASIQKDEQKINKNKLNRNFNRDNIVVVTSRASEEGPSTENKLQALESFVSKTKKKSFDNKLNHCTESASKHTELPTKKKQINLEEYRYRRGISSNISSA</sequence>
<reference evidence="2 3" key="1">
    <citation type="submission" date="2020-04" db="EMBL/GenBank/DDBJ databases">
        <authorList>
            <person name="Wallbank WR R."/>
            <person name="Pardo Diaz C."/>
            <person name="Kozak K."/>
            <person name="Martin S."/>
            <person name="Jiggins C."/>
            <person name="Moest M."/>
            <person name="Warren A I."/>
            <person name="Byers J.R.P. K."/>
            <person name="Montejo-Kovacevich G."/>
            <person name="Yen C E."/>
        </authorList>
    </citation>
    <scope>NUCLEOTIDE SEQUENCE [LARGE SCALE GENOMIC DNA]</scope>
</reference>
<name>A0A8S0Z7C4_ARCPL</name>
<evidence type="ECO:0000256" key="1">
    <source>
        <dbReference type="SAM" id="MobiDB-lite"/>
    </source>
</evidence>
<protein>
    <submittedName>
        <fullName evidence="2">Uncharacterized protein</fullName>
    </submittedName>
</protein>
<dbReference type="EMBL" id="CADEBD010000279">
    <property type="protein sequence ID" value="CAB3227779.1"/>
    <property type="molecule type" value="Genomic_DNA"/>
</dbReference>
<feature type="region of interest" description="Disordered" evidence="1">
    <location>
        <begin position="29"/>
        <end position="65"/>
    </location>
</feature>
<comment type="caution">
    <text evidence="2">The sequence shown here is derived from an EMBL/GenBank/DDBJ whole genome shotgun (WGS) entry which is preliminary data.</text>
</comment>
<proteinExistence type="predicted"/>
<evidence type="ECO:0000313" key="3">
    <source>
        <dbReference type="Proteomes" id="UP000494256"/>
    </source>
</evidence>
<accession>A0A8S0Z7C4</accession>
<organism evidence="2 3">
    <name type="scientific">Arctia plantaginis</name>
    <name type="common">Wood tiger moth</name>
    <name type="synonym">Phalaena plantaginis</name>
    <dbReference type="NCBI Taxonomy" id="874455"/>
    <lineage>
        <taxon>Eukaryota</taxon>
        <taxon>Metazoa</taxon>
        <taxon>Ecdysozoa</taxon>
        <taxon>Arthropoda</taxon>
        <taxon>Hexapoda</taxon>
        <taxon>Insecta</taxon>
        <taxon>Pterygota</taxon>
        <taxon>Neoptera</taxon>
        <taxon>Endopterygota</taxon>
        <taxon>Lepidoptera</taxon>
        <taxon>Glossata</taxon>
        <taxon>Ditrysia</taxon>
        <taxon>Noctuoidea</taxon>
        <taxon>Erebidae</taxon>
        <taxon>Arctiinae</taxon>
        <taxon>Arctia</taxon>
    </lineage>
</organism>
<dbReference type="AlphaFoldDB" id="A0A8S0Z7C4"/>
<feature type="compositionally biased region" description="Low complexity" evidence="1">
    <location>
        <begin position="29"/>
        <end position="51"/>
    </location>
</feature>
<dbReference type="Proteomes" id="UP000494256">
    <property type="component" value="Unassembled WGS sequence"/>
</dbReference>
<gene>
    <name evidence="2" type="ORF">APLA_LOCUS3261</name>
</gene>